<dbReference type="InterPro" id="IPR023213">
    <property type="entry name" value="CAT-like_dom_sf"/>
</dbReference>
<organism evidence="1 2">
    <name type="scientific">Cordyceps javanica</name>
    <dbReference type="NCBI Taxonomy" id="43265"/>
    <lineage>
        <taxon>Eukaryota</taxon>
        <taxon>Fungi</taxon>
        <taxon>Dikarya</taxon>
        <taxon>Ascomycota</taxon>
        <taxon>Pezizomycotina</taxon>
        <taxon>Sordariomycetes</taxon>
        <taxon>Hypocreomycetidae</taxon>
        <taxon>Hypocreales</taxon>
        <taxon>Cordycipitaceae</taxon>
        <taxon>Cordyceps</taxon>
    </lineage>
</organism>
<keyword evidence="2" id="KW-1185">Reference proteome</keyword>
<accession>A0A545UP55</accession>
<dbReference type="Proteomes" id="UP000315783">
    <property type="component" value="Unassembled WGS sequence"/>
</dbReference>
<dbReference type="Gene3D" id="3.30.559.10">
    <property type="entry name" value="Chloramphenicol acetyltransferase-like domain"/>
    <property type="match status" value="2"/>
</dbReference>
<gene>
    <name evidence="1" type="ORF">IF1G_10125</name>
</gene>
<dbReference type="AlphaFoldDB" id="A0A545UP55"/>
<dbReference type="OrthoDB" id="21502at2759"/>
<reference evidence="1 2" key="1">
    <citation type="journal article" date="2019" name="Appl. Microbiol. Biotechnol.">
        <title>Genome sequence of Isaria javanica and comparative genome analysis insights into family S53 peptidase evolution in fungal entomopathogens.</title>
        <authorList>
            <person name="Lin R."/>
            <person name="Zhang X."/>
            <person name="Xin B."/>
            <person name="Zou M."/>
            <person name="Gao Y."/>
            <person name="Qin F."/>
            <person name="Hu Q."/>
            <person name="Xie B."/>
            <person name="Cheng X."/>
        </authorList>
    </citation>
    <scope>NUCLEOTIDE SEQUENCE [LARGE SCALE GENOMIC DNA]</scope>
    <source>
        <strain evidence="1 2">IJ1G</strain>
    </source>
</reference>
<sequence length="477" mass="53072">MSAKMDIYPVHLLDNAANFRNLFLSYVFTFNDVLDPEKLASSLSDLLHIGDWRKLGGRFRFNKAKRLEIHVPHKFTDDVPAITFSKSVRESDGIDSHRLGAWLRAPENHCTVEQSGDDLRGFTGVPSTPQSMKEMMDRDAPLLSLHVTVFADATVAALSWPHALMDAMGLQALLRNWSLVLNDRADEVEPLLGNHEDPLQEVLARESGAAREDLVLEKHSLRPAGLIVLLFRMLCKSLWKETFETRTIVLEPDVLDRFCRRARADVAAAFISEGDVFTGWAAKMLAASQSTPRPVSVATIINLRFRLEEALGEQKGQHVSNLLQFAHAILPPSCAAAPAGVAALDYRRQVAEQSTRGQVLSYVAMQRRQVDAKGALKMLYCDPWGEVLTTNNLSRVGVFRAVDFAGAVVRRGGASAWGATPRNPPGTVLYYHPLELTSSFRTSHLRFLGREHGGRTLLTGSFPPRAWELMRKDLETL</sequence>
<evidence type="ECO:0000313" key="2">
    <source>
        <dbReference type="Proteomes" id="UP000315783"/>
    </source>
</evidence>
<protein>
    <submittedName>
        <fullName evidence="1">BCL5p</fullName>
    </submittedName>
</protein>
<dbReference type="EMBL" id="SPUK01000020">
    <property type="protein sequence ID" value="TQV91244.1"/>
    <property type="molecule type" value="Genomic_DNA"/>
</dbReference>
<comment type="caution">
    <text evidence="1">The sequence shown here is derived from an EMBL/GenBank/DDBJ whole genome shotgun (WGS) entry which is preliminary data.</text>
</comment>
<name>A0A545UP55_9HYPO</name>
<evidence type="ECO:0000313" key="1">
    <source>
        <dbReference type="EMBL" id="TQV91244.1"/>
    </source>
</evidence>
<proteinExistence type="predicted"/>